<proteinExistence type="predicted"/>
<dbReference type="PANTHER" id="PTHR43861:SF1">
    <property type="entry name" value="TRANS-ACONITATE 2-METHYLTRANSFERASE"/>
    <property type="match status" value="1"/>
</dbReference>
<dbReference type="Proteomes" id="UP000831768">
    <property type="component" value="Plasmid unnamed3"/>
</dbReference>
<dbReference type="PANTHER" id="PTHR43861">
    <property type="entry name" value="TRANS-ACONITATE 2-METHYLTRANSFERASE-RELATED"/>
    <property type="match status" value="1"/>
</dbReference>
<name>A0A8U0ABA0_9EURY</name>
<organism evidence="4 5">
    <name type="scientific">Halocatena salina</name>
    <dbReference type="NCBI Taxonomy" id="2934340"/>
    <lineage>
        <taxon>Archaea</taxon>
        <taxon>Methanobacteriati</taxon>
        <taxon>Methanobacteriota</taxon>
        <taxon>Stenosarchaea group</taxon>
        <taxon>Halobacteria</taxon>
        <taxon>Halobacteriales</taxon>
        <taxon>Natronomonadaceae</taxon>
        <taxon>Halocatena</taxon>
    </lineage>
</organism>
<dbReference type="KEGG" id="haad:MW046_18500"/>
<reference evidence="4" key="1">
    <citation type="submission" date="2022-04" db="EMBL/GenBank/DDBJ databases">
        <title>Halocatena sp. nov., isolated from a salt lake.</title>
        <authorList>
            <person name="Cui H.-L."/>
        </authorList>
    </citation>
    <scope>NUCLEOTIDE SEQUENCE</scope>
    <source>
        <strain evidence="4">AD-1</strain>
        <plasmid evidence="4">unnamed3</plasmid>
    </source>
</reference>
<evidence type="ECO:0000313" key="5">
    <source>
        <dbReference type="Proteomes" id="UP000831768"/>
    </source>
</evidence>
<geneLocation type="plasmid" evidence="4 5">
    <name>unnamed3</name>
</geneLocation>
<dbReference type="InterPro" id="IPR041698">
    <property type="entry name" value="Methyltransf_25"/>
</dbReference>
<dbReference type="InterPro" id="IPR029063">
    <property type="entry name" value="SAM-dependent_MTases_sf"/>
</dbReference>
<dbReference type="AlphaFoldDB" id="A0A8U0ABA0"/>
<evidence type="ECO:0000259" key="3">
    <source>
        <dbReference type="Pfam" id="PF13649"/>
    </source>
</evidence>
<dbReference type="RefSeq" id="WP_247995701.1">
    <property type="nucleotide sequence ID" value="NZ_CP096022.1"/>
</dbReference>
<dbReference type="Gene3D" id="3.40.50.150">
    <property type="entry name" value="Vaccinia Virus protein VP39"/>
    <property type="match status" value="1"/>
</dbReference>
<evidence type="ECO:0000256" key="1">
    <source>
        <dbReference type="ARBA" id="ARBA00022603"/>
    </source>
</evidence>
<keyword evidence="1 4" id="KW-0489">Methyltransferase</keyword>
<evidence type="ECO:0000256" key="2">
    <source>
        <dbReference type="ARBA" id="ARBA00022679"/>
    </source>
</evidence>
<dbReference type="GeneID" id="71930081"/>
<dbReference type="SUPFAM" id="SSF53335">
    <property type="entry name" value="S-adenosyl-L-methionine-dependent methyltransferases"/>
    <property type="match status" value="1"/>
</dbReference>
<sequence length="263" mass="28611">MDRSQTGSGTEWDTTTYDEEHSFVFEHGENVVDLLEPTAGERILDLGCGTGHLTNQIAGAGADVVGLDASAEMIAEARTTYPDYEFIHEDARDVSFSEPFDAVFSNAALHWIPDQDAALESVADALRPNGRFVAELGGTGNVAAIVEAVQATAADRGYTVTNPWYFPSVGEYATKLEAHGFEVRYVTLFDRPTELDGGEEGLSSWLELFGDSLLSAVPTEEQQAIIAAVEDALRDEWFKNGTWTADYRRLRVVARCGADTTSS</sequence>
<accession>A0A8U0ABA0</accession>
<feature type="domain" description="Methyltransferase" evidence="3">
    <location>
        <begin position="43"/>
        <end position="130"/>
    </location>
</feature>
<dbReference type="CDD" id="cd02440">
    <property type="entry name" value="AdoMet_MTases"/>
    <property type="match status" value="1"/>
</dbReference>
<gene>
    <name evidence="4" type="ORF">MW046_18500</name>
</gene>
<dbReference type="GO" id="GO:0008168">
    <property type="term" value="F:methyltransferase activity"/>
    <property type="evidence" value="ECO:0007669"/>
    <property type="project" value="UniProtKB-KW"/>
</dbReference>
<protein>
    <submittedName>
        <fullName evidence="4">Methyltransferase domain-containing protein</fullName>
    </submittedName>
</protein>
<dbReference type="Pfam" id="PF13649">
    <property type="entry name" value="Methyltransf_25"/>
    <property type="match status" value="1"/>
</dbReference>
<keyword evidence="5" id="KW-1185">Reference proteome</keyword>
<dbReference type="GO" id="GO:0032259">
    <property type="term" value="P:methylation"/>
    <property type="evidence" value="ECO:0007669"/>
    <property type="project" value="UniProtKB-KW"/>
</dbReference>
<evidence type="ECO:0000313" key="4">
    <source>
        <dbReference type="EMBL" id="UPM45047.1"/>
    </source>
</evidence>
<keyword evidence="2" id="KW-0808">Transferase</keyword>
<dbReference type="EMBL" id="CP096022">
    <property type="protein sequence ID" value="UPM45047.1"/>
    <property type="molecule type" value="Genomic_DNA"/>
</dbReference>
<keyword evidence="4" id="KW-0614">Plasmid</keyword>